<protein>
    <submittedName>
        <fullName evidence="3">Uncharacterized protein</fullName>
    </submittedName>
</protein>
<accession>A0ABR0XU21</accession>
<dbReference type="Gene3D" id="3.30.559.10">
    <property type="entry name" value="Chloramphenicol acetyltransferase-like domain"/>
    <property type="match status" value="2"/>
</dbReference>
<name>A0ABR0XU21_REHGL</name>
<evidence type="ECO:0000313" key="4">
    <source>
        <dbReference type="Proteomes" id="UP001318860"/>
    </source>
</evidence>
<sequence length="465" mass="51481">MTDCMAVNPKSATILDHCFVAPPPDGGAVAEQTLPLTFFDIGWIHFHPIQRLLFYQFPCSNKHFLEILVPSFKKSLSQTLKHFLPLSGNLIYPLSPSGWPEIRYLPGNSVSVTIAESNEAHDFNYLTGNHPREADEFYAFFPNLPPPRDEPGFKIIPLLAVQITLFPGAGICIGFNNNHTVGDASSIVGFIKAWSSITKLGNDDEFLSATHSFPVYDRSVVKDPSGLANIYWNHVKQVKIESKPLNFPTNKVRATYILQKNDIQNLRNLIQAKKPNLIHLSSFTITSAYVWSCLAKSSADSGEEVDDNEPECFGFAVDARQRVDPPIPAAYFGNCVGMGVAESTHAELKGDDGFWIAAELIGEVISKKVNNKEEFMKDAEEWLSKFGAMVGKRLFSVAGSPKFDLYEADFGWGKPNKYESVSIDRDGSMSLCKSREFEGGLEIGLSFPKKKMDAFAGVFSTGLNI</sequence>
<keyword evidence="2" id="KW-0012">Acyltransferase</keyword>
<dbReference type="EMBL" id="JABTTQ020000002">
    <property type="protein sequence ID" value="KAK6162464.1"/>
    <property type="molecule type" value="Genomic_DNA"/>
</dbReference>
<dbReference type="InterPro" id="IPR051504">
    <property type="entry name" value="Plant_metabolite_acyltrans"/>
</dbReference>
<evidence type="ECO:0000313" key="3">
    <source>
        <dbReference type="EMBL" id="KAK6162464.1"/>
    </source>
</evidence>
<gene>
    <name evidence="3" type="ORF">DH2020_002305</name>
</gene>
<keyword evidence="4" id="KW-1185">Reference proteome</keyword>
<evidence type="ECO:0000256" key="1">
    <source>
        <dbReference type="ARBA" id="ARBA00022679"/>
    </source>
</evidence>
<dbReference type="Pfam" id="PF02458">
    <property type="entry name" value="Transferase"/>
    <property type="match status" value="1"/>
</dbReference>
<dbReference type="InterPro" id="IPR023213">
    <property type="entry name" value="CAT-like_dom_sf"/>
</dbReference>
<comment type="caution">
    <text evidence="3">The sequence shown here is derived from an EMBL/GenBank/DDBJ whole genome shotgun (WGS) entry which is preliminary data.</text>
</comment>
<keyword evidence="1" id="KW-0808">Transferase</keyword>
<proteinExistence type="predicted"/>
<dbReference type="Proteomes" id="UP001318860">
    <property type="component" value="Unassembled WGS sequence"/>
</dbReference>
<reference evidence="3 4" key="1">
    <citation type="journal article" date="2021" name="Comput. Struct. Biotechnol. J.">
        <title>De novo genome assembly of the potent medicinal plant Rehmannia glutinosa using nanopore technology.</title>
        <authorList>
            <person name="Ma L."/>
            <person name="Dong C."/>
            <person name="Song C."/>
            <person name="Wang X."/>
            <person name="Zheng X."/>
            <person name="Niu Y."/>
            <person name="Chen S."/>
            <person name="Feng W."/>
        </authorList>
    </citation>
    <scope>NUCLEOTIDE SEQUENCE [LARGE SCALE GENOMIC DNA]</scope>
    <source>
        <strain evidence="3">DH-2019</strain>
    </source>
</reference>
<organism evidence="3 4">
    <name type="scientific">Rehmannia glutinosa</name>
    <name type="common">Chinese foxglove</name>
    <dbReference type="NCBI Taxonomy" id="99300"/>
    <lineage>
        <taxon>Eukaryota</taxon>
        <taxon>Viridiplantae</taxon>
        <taxon>Streptophyta</taxon>
        <taxon>Embryophyta</taxon>
        <taxon>Tracheophyta</taxon>
        <taxon>Spermatophyta</taxon>
        <taxon>Magnoliopsida</taxon>
        <taxon>eudicotyledons</taxon>
        <taxon>Gunneridae</taxon>
        <taxon>Pentapetalae</taxon>
        <taxon>asterids</taxon>
        <taxon>lamiids</taxon>
        <taxon>Lamiales</taxon>
        <taxon>Orobanchaceae</taxon>
        <taxon>Rehmannieae</taxon>
        <taxon>Rehmannia</taxon>
    </lineage>
</organism>
<dbReference type="PANTHER" id="PTHR31625">
    <property type="match status" value="1"/>
</dbReference>
<evidence type="ECO:0000256" key="2">
    <source>
        <dbReference type="ARBA" id="ARBA00023315"/>
    </source>
</evidence>